<name>A0A0C3G248_PILCF</name>
<keyword evidence="2" id="KW-1185">Reference proteome</keyword>
<reference evidence="1 2" key="1">
    <citation type="submission" date="2014-04" db="EMBL/GenBank/DDBJ databases">
        <authorList>
            <consortium name="DOE Joint Genome Institute"/>
            <person name="Kuo A."/>
            <person name="Tarkka M."/>
            <person name="Buscot F."/>
            <person name="Kohler A."/>
            <person name="Nagy L.G."/>
            <person name="Floudas D."/>
            <person name="Copeland A."/>
            <person name="Barry K.W."/>
            <person name="Cichocki N."/>
            <person name="Veneault-Fourrey C."/>
            <person name="LaButti K."/>
            <person name="Lindquist E.A."/>
            <person name="Lipzen A."/>
            <person name="Lundell T."/>
            <person name="Morin E."/>
            <person name="Murat C."/>
            <person name="Sun H."/>
            <person name="Tunlid A."/>
            <person name="Henrissat B."/>
            <person name="Grigoriev I.V."/>
            <person name="Hibbett D.S."/>
            <person name="Martin F."/>
            <person name="Nordberg H.P."/>
            <person name="Cantor M.N."/>
            <person name="Hua S.X."/>
        </authorList>
    </citation>
    <scope>NUCLEOTIDE SEQUENCE [LARGE SCALE GENOMIC DNA]</scope>
    <source>
        <strain evidence="1 2">F 1598</strain>
    </source>
</reference>
<organism evidence="1 2">
    <name type="scientific">Piloderma croceum (strain F 1598)</name>
    <dbReference type="NCBI Taxonomy" id="765440"/>
    <lineage>
        <taxon>Eukaryota</taxon>
        <taxon>Fungi</taxon>
        <taxon>Dikarya</taxon>
        <taxon>Basidiomycota</taxon>
        <taxon>Agaricomycotina</taxon>
        <taxon>Agaricomycetes</taxon>
        <taxon>Agaricomycetidae</taxon>
        <taxon>Atheliales</taxon>
        <taxon>Atheliaceae</taxon>
        <taxon>Piloderma</taxon>
    </lineage>
</organism>
<dbReference type="Proteomes" id="UP000054166">
    <property type="component" value="Unassembled WGS sequence"/>
</dbReference>
<dbReference type="AlphaFoldDB" id="A0A0C3G248"/>
<protein>
    <submittedName>
        <fullName evidence="1">Uncharacterized protein</fullName>
    </submittedName>
</protein>
<proteinExistence type="predicted"/>
<gene>
    <name evidence="1" type="ORF">PILCRDRAFT_329528</name>
</gene>
<sequence length="91" mass="9997">MERGGLLLHKTLVFNWTFGYIAPVSLPVGQAKKYSCLSDIYGAQLVSSNFSSCDSIAEICELSAQRSTVFNTSTPSVMKIPMHLFRVSLCC</sequence>
<evidence type="ECO:0000313" key="1">
    <source>
        <dbReference type="EMBL" id="KIM85949.1"/>
    </source>
</evidence>
<dbReference type="InParanoid" id="A0A0C3G248"/>
<reference evidence="2" key="2">
    <citation type="submission" date="2015-01" db="EMBL/GenBank/DDBJ databases">
        <title>Evolutionary Origins and Diversification of the Mycorrhizal Mutualists.</title>
        <authorList>
            <consortium name="DOE Joint Genome Institute"/>
            <consortium name="Mycorrhizal Genomics Consortium"/>
            <person name="Kohler A."/>
            <person name="Kuo A."/>
            <person name="Nagy L.G."/>
            <person name="Floudas D."/>
            <person name="Copeland A."/>
            <person name="Barry K.W."/>
            <person name="Cichocki N."/>
            <person name="Veneault-Fourrey C."/>
            <person name="LaButti K."/>
            <person name="Lindquist E.A."/>
            <person name="Lipzen A."/>
            <person name="Lundell T."/>
            <person name="Morin E."/>
            <person name="Murat C."/>
            <person name="Riley R."/>
            <person name="Ohm R."/>
            <person name="Sun H."/>
            <person name="Tunlid A."/>
            <person name="Henrissat B."/>
            <person name="Grigoriev I.V."/>
            <person name="Hibbett D.S."/>
            <person name="Martin F."/>
        </authorList>
    </citation>
    <scope>NUCLEOTIDE SEQUENCE [LARGE SCALE GENOMIC DNA]</scope>
    <source>
        <strain evidence="2">F 1598</strain>
    </source>
</reference>
<accession>A0A0C3G248</accession>
<dbReference type="HOGENOM" id="CLU_2427817_0_0_1"/>
<dbReference type="EMBL" id="KN832983">
    <property type="protein sequence ID" value="KIM85949.1"/>
    <property type="molecule type" value="Genomic_DNA"/>
</dbReference>
<evidence type="ECO:0000313" key="2">
    <source>
        <dbReference type="Proteomes" id="UP000054166"/>
    </source>
</evidence>